<dbReference type="AlphaFoldDB" id="E6SGK9"/>
<dbReference type="GO" id="GO:0030288">
    <property type="term" value="C:outer membrane-bounded periplasmic space"/>
    <property type="evidence" value="ECO:0007669"/>
    <property type="project" value="TreeGrafter"/>
</dbReference>
<feature type="domain" description="MurNAc-LAA" evidence="3">
    <location>
        <begin position="116"/>
        <end position="227"/>
    </location>
</feature>
<reference evidence="5" key="2">
    <citation type="journal article" date="2010" name="Stand. Genomic Sci.">
        <title>Complete genome sequence of Thermaerobacter marianensis type strain (7p75aT).</title>
        <authorList>
            <person name="Han C."/>
            <person name="Gu W."/>
            <person name="Zhang X."/>
            <person name="Lapidus A."/>
            <person name="Nolan M."/>
            <person name="Copeland A."/>
            <person name="Lucas S."/>
            <person name="Glavina Del Rio T."/>
            <person name="Tice H."/>
            <person name="Cheng J."/>
            <person name="Tapia R."/>
            <person name="Goodwin L."/>
            <person name="Pitluck S."/>
            <person name="Pagani I."/>
            <person name="Ivanova N."/>
            <person name="Mavromatis K."/>
            <person name="Mikhailova N."/>
            <person name="Pati A."/>
            <person name="Chen A."/>
            <person name="Palaniappan K."/>
            <person name="Land M."/>
            <person name="Hauser L."/>
            <person name="Chang Y."/>
            <person name="Jeffries C."/>
            <person name="Schneider S."/>
            <person name="Rohde M."/>
            <person name="Goker M."/>
            <person name="Pukall R."/>
            <person name="Woyke T."/>
            <person name="Bristow J."/>
            <person name="Eisen J."/>
            <person name="Markowitz V."/>
            <person name="Hugenholtz P."/>
            <person name="Kyrpides N."/>
            <person name="Klenk H."/>
            <person name="Detter J."/>
        </authorList>
    </citation>
    <scope>NUCLEOTIDE SEQUENCE [LARGE SCALE GENOMIC DNA]</scope>
    <source>
        <strain evidence="5">ATCC 700841 / DSM 12885 / JCM 10246 / 7p75a</strain>
    </source>
</reference>
<proteinExistence type="predicted"/>
<dbReference type="KEGG" id="tmr:Tmar_0434"/>
<dbReference type="Pfam" id="PF01520">
    <property type="entry name" value="Amidase_3"/>
    <property type="match status" value="1"/>
</dbReference>
<dbReference type="RefSeq" id="WP_013494860.1">
    <property type="nucleotide sequence ID" value="NC_014831.1"/>
</dbReference>
<keyword evidence="5" id="KW-1185">Reference proteome</keyword>
<name>E6SGK9_THEM7</name>
<dbReference type="STRING" id="644966.Tmar_0434"/>
<dbReference type="PANTHER" id="PTHR30404">
    <property type="entry name" value="N-ACETYLMURAMOYL-L-ALANINE AMIDASE"/>
    <property type="match status" value="1"/>
</dbReference>
<evidence type="ECO:0000313" key="4">
    <source>
        <dbReference type="EMBL" id="ADU50555.1"/>
    </source>
</evidence>
<dbReference type="GO" id="GO:0009253">
    <property type="term" value="P:peptidoglycan catabolic process"/>
    <property type="evidence" value="ECO:0007669"/>
    <property type="project" value="InterPro"/>
</dbReference>
<keyword evidence="1 4" id="KW-0378">Hydrolase</keyword>
<dbReference type="PANTHER" id="PTHR30404:SF0">
    <property type="entry name" value="N-ACETYLMURAMOYL-L-ALANINE AMIDASE AMIC"/>
    <property type="match status" value="1"/>
</dbReference>
<dbReference type="InterPro" id="IPR050695">
    <property type="entry name" value="N-acetylmuramoyl_amidase_3"/>
</dbReference>
<dbReference type="CDD" id="cd02696">
    <property type="entry name" value="MurNAc-LAA"/>
    <property type="match status" value="1"/>
</dbReference>
<feature type="signal peptide" evidence="2">
    <location>
        <begin position="1"/>
        <end position="35"/>
    </location>
</feature>
<evidence type="ECO:0000313" key="5">
    <source>
        <dbReference type="Proteomes" id="UP000008915"/>
    </source>
</evidence>
<dbReference type="HOGENOM" id="CLU_014322_7_0_9"/>
<gene>
    <name evidence="4" type="ordered locus">Tmar_0434</name>
</gene>
<dbReference type="SMART" id="SM00646">
    <property type="entry name" value="Ami_3"/>
    <property type="match status" value="1"/>
</dbReference>
<feature type="chain" id="PRO_5003209057" evidence="2">
    <location>
        <begin position="36"/>
        <end position="244"/>
    </location>
</feature>
<protein>
    <submittedName>
        <fullName evidence="4">Cell wall hydrolase/autolysin</fullName>
    </submittedName>
</protein>
<sequence>MQRRTPPAPATWTQAAALAALAALVLVLFSPRALAPPPGARAHPVIVLDPGHGGIDGGTHLDGRILEKDLTLQLAQAMAPLLEASGFRVVLTRTADYALAPGDDDASVRRDLEERLRIAREARAAALVSLHVNAARDSRQRGPIVFYQIGDEPGRRLARAIQDRLNAVFPPAARNEALPADFFLLARAGRPAVLVEFAFLTNPADRAILLRPQGRGLLAAAAVQGLVGGLAELGIRAHGVPGRR</sequence>
<organism evidence="4 5">
    <name type="scientific">Thermaerobacter marianensis (strain ATCC 700841 / DSM 12885 / JCM 10246 / 7p75a)</name>
    <dbReference type="NCBI Taxonomy" id="644966"/>
    <lineage>
        <taxon>Bacteria</taxon>
        <taxon>Bacillati</taxon>
        <taxon>Bacillota</taxon>
        <taxon>Clostridia</taxon>
        <taxon>Eubacteriales</taxon>
        <taxon>Clostridiales Family XVII. Incertae Sedis</taxon>
        <taxon>Thermaerobacter</taxon>
    </lineage>
</organism>
<evidence type="ECO:0000259" key="3">
    <source>
        <dbReference type="SMART" id="SM00646"/>
    </source>
</evidence>
<dbReference type="eggNOG" id="COG0860">
    <property type="taxonomic scope" value="Bacteria"/>
</dbReference>
<dbReference type="OrthoDB" id="9806267at2"/>
<dbReference type="Gene3D" id="3.40.630.40">
    <property type="entry name" value="Zn-dependent exopeptidases"/>
    <property type="match status" value="1"/>
</dbReference>
<dbReference type="EMBL" id="CP002344">
    <property type="protein sequence ID" value="ADU50555.1"/>
    <property type="molecule type" value="Genomic_DNA"/>
</dbReference>
<dbReference type="Proteomes" id="UP000008915">
    <property type="component" value="Chromosome"/>
</dbReference>
<dbReference type="InterPro" id="IPR002508">
    <property type="entry name" value="MurNAc-LAA_cat"/>
</dbReference>
<keyword evidence="2" id="KW-0732">Signal</keyword>
<evidence type="ECO:0000256" key="2">
    <source>
        <dbReference type="SAM" id="SignalP"/>
    </source>
</evidence>
<accession>E6SGK9</accession>
<dbReference type="SUPFAM" id="SSF53187">
    <property type="entry name" value="Zn-dependent exopeptidases"/>
    <property type="match status" value="1"/>
</dbReference>
<dbReference type="GO" id="GO:0008745">
    <property type="term" value="F:N-acetylmuramoyl-L-alanine amidase activity"/>
    <property type="evidence" value="ECO:0007669"/>
    <property type="project" value="InterPro"/>
</dbReference>
<reference evidence="4 5" key="1">
    <citation type="journal article" date="2010" name="Stand. Genomic Sci.">
        <title>Complete genome sequence of Thermaerobacter marianensis type strain (7p75a).</title>
        <authorList>
            <person name="Han C."/>
            <person name="Gu W."/>
            <person name="Zhang X."/>
            <person name="Lapidus A."/>
            <person name="Nolan M."/>
            <person name="Copeland A."/>
            <person name="Lucas S."/>
            <person name="Del Rio T.G."/>
            <person name="Tice H."/>
            <person name="Cheng J.F."/>
            <person name="Tapia R."/>
            <person name="Goodwin L."/>
            <person name="Pitluck S."/>
            <person name="Pagani I."/>
            <person name="Ivanova N."/>
            <person name="Mavromatis K."/>
            <person name="Mikhailova N."/>
            <person name="Pati A."/>
            <person name="Chen A."/>
            <person name="Palaniappan K."/>
            <person name="Land M."/>
            <person name="Hauser L."/>
            <person name="Chang Y.J."/>
            <person name="Jeffries C.D."/>
            <person name="Schneider S."/>
            <person name="Rohde M."/>
            <person name="Goker M."/>
            <person name="Pukall R."/>
            <person name="Woyke T."/>
            <person name="Bristow J."/>
            <person name="Eisen J.A."/>
            <person name="Markowitz V."/>
            <person name="Hugenholtz P."/>
            <person name="Kyrpides N.C."/>
            <person name="Klenk H.P."/>
            <person name="Detter J.C."/>
        </authorList>
    </citation>
    <scope>NUCLEOTIDE SEQUENCE [LARGE SCALE GENOMIC DNA]</scope>
    <source>
        <strain evidence="5">ATCC 700841 / DSM 12885 / JCM 10246 / 7p75a</strain>
    </source>
</reference>
<evidence type="ECO:0000256" key="1">
    <source>
        <dbReference type="ARBA" id="ARBA00022801"/>
    </source>
</evidence>